<reference evidence="1" key="2">
    <citation type="journal article" date="2007" name="Science">
        <title>Draft genome sequence of the sexually transmitted pathogen Trichomonas vaginalis.</title>
        <authorList>
            <person name="Carlton J.M."/>
            <person name="Hirt R.P."/>
            <person name="Silva J.C."/>
            <person name="Delcher A.L."/>
            <person name="Schatz M."/>
            <person name="Zhao Q."/>
            <person name="Wortman J.R."/>
            <person name="Bidwell S.L."/>
            <person name="Alsmark U.C.M."/>
            <person name="Besteiro S."/>
            <person name="Sicheritz-Ponten T."/>
            <person name="Noel C.J."/>
            <person name="Dacks J.B."/>
            <person name="Foster P.G."/>
            <person name="Simillion C."/>
            <person name="Van de Peer Y."/>
            <person name="Miranda-Saavedra D."/>
            <person name="Barton G.J."/>
            <person name="Westrop G.D."/>
            <person name="Mueller S."/>
            <person name="Dessi D."/>
            <person name="Fiori P.L."/>
            <person name="Ren Q."/>
            <person name="Paulsen I."/>
            <person name="Zhang H."/>
            <person name="Bastida-Corcuera F.D."/>
            <person name="Simoes-Barbosa A."/>
            <person name="Brown M.T."/>
            <person name="Hayes R.D."/>
            <person name="Mukherjee M."/>
            <person name="Okumura C.Y."/>
            <person name="Schneider R."/>
            <person name="Smith A.J."/>
            <person name="Vanacova S."/>
            <person name="Villalvazo M."/>
            <person name="Haas B.J."/>
            <person name="Pertea M."/>
            <person name="Feldblyum T.V."/>
            <person name="Utterback T.R."/>
            <person name="Shu C.L."/>
            <person name="Osoegawa K."/>
            <person name="de Jong P.J."/>
            <person name="Hrdy I."/>
            <person name="Horvathova L."/>
            <person name="Zubacova Z."/>
            <person name="Dolezal P."/>
            <person name="Malik S.B."/>
            <person name="Logsdon J.M. Jr."/>
            <person name="Henze K."/>
            <person name="Gupta A."/>
            <person name="Wang C.C."/>
            <person name="Dunne R.L."/>
            <person name="Upcroft J.A."/>
            <person name="Upcroft P."/>
            <person name="White O."/>
            <person name="Salzberg S.L."/>
            <person name="Tang P."/>
            <person name="Chiu C.-H."/>
            <person name="Lee Y.-S."/>
            <person name="Embley T.M."/>
            <person name="Coombs G.H."/>
            <person name="Mottram J.C."/>
            <person name="Tachezy J."/>
            <person name="Fraser-Liggett C.M."/>
            <person name="Johnson P.J."/>
        </authorList>
    </citation>
    <scope>NUCLEOTIDE SEQUENCE [LARGE SCALE GENOMIC DNA]</scope>
    <source>
        <strain evidence="1">G3</strain>
    </source>
</reference>
<reference evidence="1" key="1">
    <citation type="submission" date="2006-10" db="EMBL/GenBank/DDBJ databases">
        <authorList>
            <person name="Amadeo P."/>
            <person name="Zhao Q."/>
            <person name="Wortman J."/>
            <person name="Fraser-Liggett C."/>
            <person name="Carlton J."/>
        </authorList>
    </citation>
    <scope>NUCLEOTIDE SEQUENCE</scope>
    <source>
        <strain evidence="1">G3</strain>
    </source>
</reference>
<keyword evidence="2" id="KW-1185">Reference proteome</keyword>
<gene>
    <name evidence="1" type="ORF">TVAG_111210</name>
</gene>
<evidence type="ECO:0000313" key="2">
    <source>
        <dbReference type="Proteomes" id="UP000001542"/>
    </source>
</evidence>
<evidence type="ECO:0000313" key="1">
    <source>
        <dbReference type="EMBL" id="EAY01764.1"/>
    </source>
</evidence>
<dbReference type="RefSeq" id="XP_001314322.1">
    <property type="nucleotide sequence ID" value="XM_001314304.1"/>
</dbReference>
<dbReference type="Proteomes" id="UP000001542">
    <property type="component" value="Unassembled WGS sequence"/>
</dbReference>
<organism evidence="1 2">
    <name type="scientific">Trichomonas vaginalis (strain ATCC PRA-98 / G3)</name>
    <dbReference type="NCBI Taxonomy" id="412133"/>
    <lineage>
        <taxon>Eukaryota</taxon>
        <taxon>Metamonada</taxon>
        <taxon>Parabasalia</taxon>
        <taxon>Trichomonadida</taxon>
        <taxon>Trichomonadidae</taxon>
        <taxon>Trichomonas</taxon>
    </lineage>
</organism>
<dbReference type="EMBL" id="DS113557">
    <property type="protein sequence ID" value="EAY01764.1"/>
    <property type="molecule type" value="Genomic_DNA"/>
</dbReference>
<dbReference type="VEuPathDB" id="TrichDB:TVAGG3_0145020"/>
<accession>A2EZY0</accession>
<sequence length="62" mass="7575">MESMTPKEREELEELKDALVYSYKHVEAYKEYLKVLRDEHNPTIKIYDALIDFYRRRLAGHE</sequence>
<dbReference type="KEGG" id="tva:4759593"/>
<dbReference type="AlphaFoldDB" id="A2EZY0"/>
<dbReference type="SMR" id="A2EZY0"/>
<dbReference type="InParanoid" id="A2EZY0"/>
<dbReference type="VEuPathDB" id="TrichDB:TVAG_111210"/>
<protein>
    <submittedName>
        <fullName evidence="1">Uncharacterized protein</fullName>
    </submittedName>
</protein>
<proteinExistence type="predicted"/>
<name>A2EZY0_TRIV3</name>